<evidence type="ECO:0000313" key="2">
    <source>
        <dbReference type="Proteomes" id="UP000325780"/>
    </source>
</evidence>
<proteinExistence type="predicted"/>
<dbReference type="EMBL" id="ML742121">
    <property type="protein sequence ID" value="KAE8149488.1"/>
    <property type="molecule type" value="Genomic_DNA"/>
</dbReference>
<dbReference type="OrthoDB" id="3886018at2759"/>
<accession>A0A5N6TT00</accession>
<evidence type="ECO:0000313" key="1">
    <source>
        <dbReference type="EMBL" id="KAE8149488.1"/>
    </source>
</evidence>
<name>A0A5N6TT00_ASPAV</name>
<gene>
    <name evidence="1" type="ORF">BDV25DRAFT_140745</name>
</gene>
<sequence>MSWTRVPFEIWQEIIEYGTIRTCTQLRLTCKQLSQLCLGPTFVRAVRNQKIQLTEESLDSLEGLASHPMLGPVVKGLTIIVRAHDLERLHRARGNKTSKVAPSVADDSEDEAFWDRQDIHWTAHIGDKEIETVPNHLVVDKLEAIFRNLKHLDYVRMWAEFHHVHPFQWYEIRPNRMPWIRKRTSRAYYLTMLAIVRSNVFITSLEIFSAPPFTIDYAISPRALIAPFQHVLDQEVTASFENLQLCVYDSNCANPDNPDINLELTTARGYTVSEARALLSFLRSISQIRSLSLSLGCYLVHLTWPRTFDGAIDTERITSYINVPLLVRCKLHNMQVYASILVVFLKKALQLKELELENLKMREGTWTGVFAFIEQQMPGLERLKLDHLQSHSCHTISVRPVWDHQTGYKAVARREFDADGIKRGLRFEPLFYSYNL</sequence>
<keyword evidence="2" id="KW-1185">Reference proteome</keyword>
<protein>
    <submittedName>
        <fullName evidence="1">Uncharacterized protein</fullName>
    </submittedName>
</protein>
<organism evidence="1 2">
    <name type="scientific">Aspergillus avenaceus</name>
    <dbReference type="NCBI Taxonomy" id="36643"/>
    <lineage>
        <taxon>Eukaryota</taxon>
        <taxon>Fungi</taxon>
        <taxon>Dikarya</taxon>
        <taxon>Ascomycota</taxon>
        <taxon>Pezizomycotina</taxon>
        <taxon>Eurotiomycetes</taxon>
        <taxon>Eurotiomycetidae</taxon>
        <taxon>Eurotiales</taxon>
        <taxon>Aspergillaceae</taxon>
        <taxon>Aspergillus</taxon>
        <taxon>Aspergillus subgen. Circumdati</taxon>
    </lineage>
</organism>
<dbReference type="AlphaFoldDB" id="A0A5N6TT00"/>
<dbReference type="Proteomes" id="UP000325780">
    <property type="component" value="Unassembled WGS sequence"/>
</dbReference>
<reference evidence="1 2" key="1">
    <citation type="submission" date="2019-04" db="EMBL/GenBank/DDBJ databases">
        <title>Friends and foes A comparative genomics study of 23 Aspergillus species from section Flavi.</title>
        <authorList>
            <consortium name="DOE Joint Genome Institute"/>
            <person name="Kjaerbolling I."/>
            <person name="Vesth T."/>
            <person name="Frisvad J.C."/>
            <person name="Nybo J.L."/>
            <person name="Theobald S."/>
            <person name="Kildgaard S."/>
            <person name="Isbrandt T."/>
            <person name="Kuo A."/>
            <person name="Sato A."/>
            <person name="Lyhne E.K."/>
            <person name="Kogle M.E."/>
            <person name="Wiebenga A."/>
            <person name="Kun R.S."/>
            <person name="Lubbers R.J."/>
            <person name="Makela M.R."/>
            <person name="Barry K."/>
            <person name="Chovatia M."/>
            <person name="Clum A."/>
            <person name="Daum C."/>
            <person name="Haridas S."/>
            <person name="He G."/>
            <person name="LaButti K."/>
            <person name="Lipzen A."/>
            <person name="Mondo S."/>
            <person name="Riley R."/>
            <person name="Salamov A."/>
            <person name="Simmons B.A."/>
            <person name="Magnuson J.K."/>
            <person name="Henrissat B."/>
            <person name="Mortensen U.H."/>
            <person name="Larsen T.O."/>
            <person name="Devries R.P."/>
            <person name="Grigoriev I.V."/>
            <person name="Machida M."/>
            <person name="Baker S.E."/>
            <person name="Andersen M.R."/>
        </authorList>
    </citation>
    <scope>NUCLEOTIDE SEQUENCE [LARGE SCALE GENOMIC DNA]</scope>
    <source>
        <strain evidence="1 2">IBT 18842</strain>
    </source>
</reference>